<name>A0A0F6WPQ2_9CORY</name>
<evidence type="ECO:0000256" key="1">
    <source>
        <dbReference type="SAM" id="SignalP"/>
    </source>
</evidence>
<sequence length="160" mass="17134">MKNIVRTVAATIIASSLLLPTTAVTASAQSSLSSGTFDLGMSHDSDPVAVQLEKAFEDYGLSRGHSLDLNAEMRAELLLRSVIKGHTITRNGRYLQLDPASNTLSSVSTVTPKEIQDFLEGINGGERLATSYFSGAPFRFGVAVGVKNGTYYLVTTQFTN</sequence>
<dbReference type="HOGENOM" id="CLU_1649288_0_0_11"/>
<feature type="signal peptide" evidence="1">
    <location>
        <begin position="1"/>
        <end position="25"/>
    </location>
</feature>
<dbReference type="Proteomes" id="UP000034037">
    <property type="component" value="Chromosome"/>
</dbReference>
<organism evidence="2 3">
    <name type="scientific">[Brevibacterium] flavum</name>
    <dbReference type="NCBI Taxonomy" id="92706"/>
    <lineage>
        <taxon>Bacteria</taxon>
        <taxon>Bacillati</taxon>
        <taxon>Actinomycetota</taxon>
        <taxon>Actinomycetes</taxon>
        <taxon>Mycobacteriales</taxon>
        <taxon>Corynebacteriaceae</taxon>
        <taxon>Corynebacterium</taxon>
    </lineage>
</organism>
<dbReference type="EMBL" id="CP011309">
    <property type="protein sequence ID" value="AKF26405.1"/>
    <property type="molecule type" value="Genomic_DNA"/>
</dbReference>
<evidence type="ECO:0008006" key="4">
    <source>
        <dbReference type="Google" id="ProtNLM"/>
    </source>
</evidence>
<proteinExistence type="predicted"/>
<feature type="chain" id="PRO_5039507660" description="SCP domain-containing protein" evidence="1">
    <location>
        <begin position="26"/>
        <end position="160"/>
    </location>
</feature>
<dbReference type="PATRIC" id="fig|92706.3.peg.407"/>
<gene>
    <name evidence="2" type="ORF">YH66_01960</name>
</gene>
<reference evidence="2 3" key="1">
    <citation type="submission" date="2015-04" db="EMBL/GenBank/DDBJ databases">
        <title>Complete Genome Sequence of Brevibacterium flavum ATCC 15168.</title>
        <authorList>
            <person name="Ahn J."/>
            <person name="Park G."/>
            <person name="Jeon W."/>
            <person name="Jang Y."/>
            <person name="Jang M."/>
            <person name="Lee H."/>
            <person name="Lee H."/>
        </authorList>
    </citation>
    <scope>NUCLEOTIDE SEQUENCE [LARGE SCALE GENOMIC DNA]</scope>
    <source>
        <strain evidence="2 3">ATCC 15168</strain>
    </source>
</reference>
<accession>A0A0F6WPQ2</accession>
<dbReference type="RefSeq" id="WP_003863228.1">
    <property type="nucleotide sequence ID" value="NZ_CP011309.1"/>
</dbReference>
<evidence type="ECO:0000313" key="2">
    <source>
        <dbReference type="EMBL" id="AKF26405.1"/>
    </source>
</evidence>
<dbReference type="AlphaFoldDB" id="A0A0F6WPQ2"/>
<protein>
    <recommendedName>
        <fullName evidence="4">SCP domain-containing protein</fullName>
    </recommendedName>
</protein>
<evidence type="ECO:0000313" key="3">
    <source>
        <dbReference type="Proteomes" id="UP000034037"/>
    </source>
</evidence>
<keyword evidence="3" id="KW-1185">Reference proteome</keyword>
<keyword evidence="1" id="KW-0732">Signal</keyword>